<dbReference type="InterPro" id="IPR014001">
    <property type="entry name" value="Helicase_ATP-bd"/>
</dbReference>
<dbReference type="GO" id="GO:0016787">
    <property type="term" value="F:hydrolase activity"/>
    <property type="evidence" value="ECO:0007669"/>
    <property type="project" value="UniProtKB-KW"/>
</dbReference>
<proteinExistence type="inferred from homology"/>
<reference evidence="11 12" key="1">
    <citation type="submission" date="2019-06" db="EMBL/GenBank/DDBJ databases">
        <title>Paenimaribius caenipelagi gen. nov., sp. nov., isolated from a tidal flat.</title>
        <authorList>
            <person name="Yoon J.-H."/>
        </authorList>
    </citation>
    <scope>NUCLEOTIDE SEQUENCE [LARGE SCALE GENOMIC DNA]</scope>
    <source>
        <strain evidence="11 12">JBTF-M29</strain>
    </source>
</reference>
<dbReference type="GO" id="GO:0051607">
    <property type="term" value="P:defense response to virus"/>
    <property type="evidence" value="ECO:0007669"/>
    <property type="project" value="UniProtKB-KW"/>
</dbReference>
<dbReference type="InterPro" id="IPR011545">
    <property type="entry name" value="DEAD/DEAH_box_helicase_dom"/>
</dbReference>
<dbReference type="InterPro" id="IPR038257">
    <property type="entry name" value="CRISPR-assoc_Cas3_HD_sf"/>
</dbReference>
<comment type="similarity">
    <text evidence="1">In the N-terminal section; belongs to the CRISPR-associated nuclease Cas3-HD family.</text>
</comment>
<gene>
    <name evidence="11" type="primary">cas3</name>
    <name evidence="11" type="ORF">FEV53_16705</name>
</gene>
<keyword evidence="12" id="KW-1185">Reference proteome</keyword>
<dbReference type="InterPro" id="IPR006474">
    <property type="entry name" value="Helicase_Cas3_CRISPR-ass_core"/>
</dbReference>
<dbReference type="GO" id="GO:0003723">
    <property type="term" value="F:RNA binding"/>
    <property type="evidence" value="ECO:0007669"/>
    <property type="project" value="TreeGrafter"/>
</dbReference>
<dbReference type="Gene3D" id="1.10.3210.30">
    <property type="match status" value="1"/>
</dbReference>
<comment type="caution">
    <text evidence="11">The sequence shown here is derived from an EMBL/GenBank/DDBJ whole genome shotgun (WGS) entry which is preliminary data.</text>
</comment>
<dbReference type="SUPFAM" id="SSF52540">
    <property type="entry name" value="P-loop containing nucleoside triphosphate hydrolases"/>
    <property type="match status" value="1"/>
</dbReference>
<dbReference type="NCBIfam" id="TIGR01587">
    <property type="entry name" value="cas3_core"/>
    <property type="match status" value="1"/>
</dbReference>
<keyword evidence="5" id="KW-0547">Nucleotide-binding</keyword>
<evidence type="ECO:0000256" key="9">
    <source>
        <dbReference type="ARBA" id="ARBA00023118"/>
    </source>
</evidence>
<accession>A0A547PMK5</accession>
<dbReference type="PANTHER" id="PTHR47963">
    <property type="entry name" value="DEAD-BOX ATP-DEPENDENT RNA HELICASE 47, MITOCHONDRIAL"/>
    <property type="match status" value="1"/>
</dbReference>
<keyword evidence="7" id="KW-0347">Helicase</keyword>
<dbReference type="GO" id="GO:0005524">
    <property type="term" value="F:ATP binding"/>
    <property type="evidence" value="ECO:0007669"/>
    <property type="project" value="UniProtKB-KW"/>
</dbReference>
<evidence type="ECO:0000256" key="1">
    <source>
        <dbReference type="ARBA" id="ARBA00006847"/>
    </source>
</evidence>
<dbReference type="SMART" id="SM00490">
    <property type="entry name" value="HELICc"/>
    <property type="match status" value="1"/>
</dbReference>
<evidence type="ECO:0000256" key="4">
    <source>
        <dbReference type="ARBA" id="ARBA00022723"/>
    </source>
</evidence>
<dbReference type="PANTHER" id="PTHR47963:SF9">
    <property type="entry name" value="CRISPR-ASSOCIATED ENDONUCLEASE_HELICASE CAS3"/>
    <property type="match status" value="1"/>
</dbReference>
<evidence type="ECO:0000256" key="2">
    <source>
        <dbReference type="ARBA" id="ARBA00009046"/>
    </source>
</evidence>
<dbReference type="Proteomes" id="UP000318590">
    <property type="component" value="Unassembled WGS sequence"/>
</dbReference>
<evidence type="ECO:0000259" key="10">
    <source>
        <dbReference type="PROSITE" id="PS51643"/>
    </source>
</evidence>
<dbReference type="RefSeq" id="WP_142835911.1">
    <property type="nucleotide sequence ID" value="NZ_VFSV01000045.1"/>
</dbReference>
<keyword evidence="4" id="KW-0479">Metal-binding</keyword>
<dbReference type="CDD" id="cd09641">
    <property type="entry name" value="Cas3''_I"/>
    <property type="match status" value="1"/>
</dbReference>
<dbReference type="InterPro" id="IPR050547">
    <property type="entry name" value="DEAD_box_RNA_helicases"/>
</dbReference>
<name>A0A547PMK5_9RHOB</name>
<dbReference type="AlphaFoldDB" id="A0A547PMK5"/>
<evidence type="ECO:0000256" key="7">
    <source>
        <dbReference type="ARBA" id="ARBA00022806"/>
    </source>
</evidence>
<keyword evidence="6" id="KW-0378">Hydrolase</keyword>
<dbReference type="GO" id="GO:0003724">
    <property type="term" value="F:RNA helicase activity"/>
    <property type="evidence" value="ECO:0007669"/>
    <property type="project" value="TreeGrafter"/>
</dbReference>
<protein>
    <submittedName>
        <fullName evidence="11">CRISPR-associated helicase Cas3</fullName>
    </submittedName>
</protein>
<evidence type="ECO:0000256" key="6">
    <source>
        <dbReference type="ARBA" id="ARBA00022801"/>
    </source>
</evidence>
<dbReference type="Gene3D" id="3.40.50.300">
    <property type="entry name" value="P-loop containing nucleotide triphosphate hydrolases"/>
    <property type="match status" value="2"/>
</dbReference>
<dbReference type="InterPro" id="IPR027417">
    <property type="entry name" value="P-loop_NTPase"/>
</dbReference>
<dbReference type="Pfam" id="PF00270">
    <property type="entry name" value="DEAD"/>
    <property type="match status" value="1"/>
</dbReference>
<keyword evidence="3" id="KW-0540">Nuclease</keyword>
<keyword evidence="8" id="KW-0067">ATP-binding</keyword>
<dbReference type="InterPro" id="IPR054712">
    <property type="entry name" value="Cas3-like_dom"/>
</dbReference>
<dbReference type="EMBL" id="VFSV01000045">
    <property type="protein sequence ID" value="TRD15377.1"/>
    <property type="molecule type" value="Genomic_DNA"/>
</dbReference>
<evidence type="ECO:0000256" key="3">
    <source>
        <dbReference type="ARBA" id="ARBA00022722"/>
    </source>
</evidence>
<feature type="domain" description="HD Cas3-type" evidence="10">
    <location>
        <begin position="16"/>
        <end position="183"/>
    </location>
</feature>
<dbReference type="Pfam" id="PF22590">
    <property type="entry name" value="Cas3-like_C_2"/>
    <property type="match status" value="1"/>
</dbReference>
<evidence type="ECO:0000313" key="11">
    <source>
        <dbReference type="EMBL" id="TRD15377.1"/>
    </source>
</evidence>
<dbReference type="InterPro" id="IPR001650">
    <property type="entry name" value="Helicase_C-like"/>
</dbReference>
<evidence type="ECO:0000256" key="5">
    <source>
        <dbReference type="ARBA" id="ARBA00022741"/>
    </source>
</evidence>
<dbReference type="Pfam" id="PF18019">
    <property type="entry name" value="Cas3_HD"/>
    <property type="match status" value="1"/>
</dbReference>
<sequence length="833" mass="90246">MSAFPSRLTADWPGKSQPAIHPALWHMLDVGAMAVTLCARQSPTGLRELDQAFCLLVALHDLGKISASFRALLTENKPQKWRHWEHTAVLLLAHDDRLAARIGGSPAQRRALVEAVAGHHGAPRLIPDRPDRQRAEIGGAAMADAGAVIDLVASLFPDAGLTAPLPRGLPWILNGLTVQADWIGSNPDWFPPQPPDFPLERYWFDALTRAEHAVRAAGLFGTMPRPDGAARILPEALNPRPMQARALAEPLPDGPTLTVIEDATGAGKTEAALILAARMMAAGKAQGLFFALPTMATANAMLSRIEATAPALFTSPPTLALSHGRAAQSEQFRQIRARDPHHPEDGPYCGAWLADDRRRVLLADLGVGTIDQALLSVLPTRFNALRLRALADRVLIVDEAHSYDPYMQAQLEKLLTMQARLGGSAIVLTATLPARMKAAYLGAFQIGLRDKAPRRPSRIAAEPGPYPSLTVAGVETRLTAVNPAAGSVRQVEARRLGTEDEALEILTTSAAEGAACIWIRNAVDDAIAAVGALSSRGITTDLLHARFAVCDRLRHETALQARFGRSGTGRTGRIVVATQVAEQSLDLDFDVMVSDLAPIGSLIQRAGRLWRHMDARPDRPVPGPVLHVLSPDPDDVADDRWVARVLDRGAWVYRPTEMWRSARVLFDAGGIVCPDGLRDLIERVHGDAASPVPEPLTRAEFRREGEELIERQLARNSLIDPFGDYDQDQMLKVWDDECFPTRLGVPLVTLALAVQEGDGLRPYGSDWAASEVQVSAARYGDLAGVDQEDPRIRAAKSDWSRSRAAHVQVAPLGASGQICEGLRYDAERGAIFS</sequence>
<dbReference type="SMART" id="SM00487">
    <property type="entry name" value="DEXDc"/>
    <property type="match status" value="1"/>
</dbReference>
<comment type="similarity">
    <text evidence="2">In the central section; belongs to the CRISPR-associated helicase Cas3 family.</text>
</comment>
<keyword evidence="9" id="KW-0051">Antiviral defense</keyword>
<dbReference type="PROSITE" id="PS51643">
    <property type="entry name" value="HD_CAS3"/>
    <property type="match status" value="1"/>
</dbReference>
<dbReference type="NCBIfam" id="TIGR01596">
    <property type="entry name" value="cas3_HD"/>
    <property type="match status" value="1"/>
</dbReference>
<dbReference type="OrthoDB" id="9810236at2"/>
<dbReference type="InterPro" id="IPR006483">
    <property type="entry name" value="CRISPR-assoc_Cas3_HD"/>
</dbReference>
<evidence type="ECO:0000256" key="8">
    <source>
        <dbReference type="ARBA" id="ARBA00022840"/>
    </source>
</evidence>
<evidence type="ECO:0000313" key="12">
    <source>
        <dbReference type="Proteomes" id="UP000318590"/>
    </source>
</evidence>
<organism evidence="11 12">
    <name type="scientific">Palleronia caenipelagi</name>
    <dbReference type="NCBI Taxonomy" id="2489174"/>
    <lineage>
        <taxon>Bacteria</taxon>
        <taxon>Pseudomonadati</taxon>
        <taxon>Pseudomonadota</taxon>
        <taxon>Alphaproteobacteria</taxon>
        <taxon>Rhodobacterales</taxon>
        <taxon>Roseobacteraceae</taxon>
        <taxon>Palleronia</taxon>
    </lineage>
</organism>
<dbReference type="GO" id="GO:0004518">
    <property type="term" value="F:nuclease activity"/>
    <property type="evidence" value="ECO:0007669"/>
    <property type="project" value="UniProtKB-KW"/>
</dbReference>
<dbReference type="GO" id="GO:0046872">
    <property type="term" value="F:metal ion binding"/>
    <property type="evidence" value="ECO:0007669"/>
    <property type="project" value="UniProtKB-KW"/>
</dbReference>